<evidence type="ECO:0000256" key="6">
    <source>
        <dbReference type="PIRNR" id="PIRNR006443"/>
    </source>
</evidence>
<evidence type="ECO:0000259" key="7">
    <source>
        <dbReference type="SMART" id="SM00852"/>
    </source>
</evidence>
<dbReference type="InterPro" id="IPR001453">
    <property type="entry name" value="MoaB/Mog_dom"/>
</dbReference>
<evidence type="ECO:0000256" key="5">
    <source>
        <dbReference type="ARBA" id="ARBA00023150"/>
    </source>
</evidence>
<feature type="domain" description="MoaB/Mog" evidence="7">
    <location>
        <begin position="20"/>
        <end position="165"/>
    </location>
</feature>
<evidence type="ECO:0000256" key="4">
    <source>
        <dbReference type="ARBA" id="ARBA00015262"/>
    </source>
</evidence>
<dbReference type="AlphaFoldDB" id="A0A3D9IXD8"/>
<dbReference type="InterPro" id="IPR008284">
    <property type="entry name" value="MoCF_biosynth_CS"/>
</dbReference>
<proteinExistence type="inferred from homology"/>
<dbReference type="GO" id="GO:0006777">
    <property type="term" value="P:Mo-molybdopterin cofactor biosynthetic process"/>
    <property type="evidence" value="ECO:0007669"/>
    <property type="project" value="UniProtKB-UniRule"/>
</dbReference>
<keyword evidence="9" id="KW-1185">Reference proteome</keyword>
<dbReference type="InterPro" id="IPR012245">
    <property type="entry name" value="MoaB"/>
</dbReference>
<dbReference type="Pfam" id="PF00994">
    <property type="entry name" value="MoCF_biosynth"/>
    <property type="match status" value="1"/>
</dbReference>
<organism evidence="8 9">
    <name type="scientific">Cohnella phaseoli</name>
    <dbReference type="NCBI Taxonomy" id="456490"/>
    <lineage>
        <taxon>Bacteria</taxon>
        <taxon>Bacillati</taxon>
        <taxon>Bacillota</taxon>
        <taxon>Bacilli</taxon>
        <taxon>Bacillales</taxon>
        <taxon>Paenibacillaceae</taxon>
        <taxon>Cohnella</taxon>
    </lineage>
</organism>
<gene>
    <name evidence="8" type="ORF">DFP98_1181</name>
</gene>
<comment type="caution">
    <text evidence="8">The sequence shown here is derived from an EMBL/GenBank/DDBJ whole genome shotgun (WGS) entry which is preliminary data.</text>
</comment>
<dbReference type="PANTHER" id="PTHR43232:SF2">
    <property type="entry name" value="MOLYBDENUM COFACTOR BIOSYNTHESIS PROTEIN B"/>
    <property type="match status" value="1"/>
</dbReference>
<dbReference type="OrthoDB" id="9784492at2"/>
<dbReference type="FunFam" id="3.40.980.10:FF:000006">
    <property type="entry name" value="Molybdenum cofactor biosynthesis protein B"/>
    <property type="match status" value="1"/>
</dbReference>
<comment type="pathway">
    <text evidence="2 6">Cofactor biosynthesis; molybdopterin biosynthesis.</text>
</comment>
<comment type="function">
    <text evidence="1 6">May be involved in the biosynthesis of molybdopterin.</text>
</comment>
<evidence type="ECO:0000256" key="1">
    <source>
        <dbReference type="ARBA" id="ARBA00003487"/>
    </source>
</evidence>
<dbReference type="CDD" id="cd00886">
    <property type="entry name" value="MogA_MoaB"/>
    <property type="match status" value="1"/>
</dbReference>
<dbReference type="GO" id="GO:0005829">
    <property type="term" value="C:cytosol"/>
    <property type="evidence" value="ECO:0007669"/>
    <property type="project" value="TreeGrafter"/>
</dbReference>
<dbReference type="PROSITE" id="PS01078">
    <property type="entry name" value="MOCF_BIOSYNTHESIS_1"/>
    <property type="match status" value="1"/>
</dbReference>
<dbReference type="Proteomes" id="UP000256977">
    <property type="component" value="Unassembled WGS sequence"/>
</dbReference>
<accession>A0A3D9IXD8</accession>
<evidence type="ECO:0000313" key="8">
    <source>
        <dbReference type="EMBL" id="RED66381.1"/>
    </source>
</evidence>
<evidence type="ECO:0000256" key="2">
    <source>
        <dbReference type="ARBA" id="ARBA00005046"/>
    </source>
</evidence>
<sequence length="176" mass="18708">MTSNSTEQHRREAPASVACSIITVSDTRTPETDKSGQLIRELLVAGGHTIAAYAIVKDDYVGISALLREAAGNPLVEAVLLNGGTGIAGRDTTFEAVRDQLQKEMPGFGEIFRYLSFAEDIGSAAILSRAIAGTIGATAIFSMPGSTGAVRLAMTRLIVPELGHVMRELYKDKVDK</sequence>
<evidence type="ECO:0000256" key="3">
    <source>
        <dbReference type="ARBA" id="ARBA00006112"/>
    </source>
</evidence>
<name>A0A3D9IXD8_9BACL</name>
<keyword evidence="5 6" id="KW-0501">Molybdenum cofactor biosynthesis</keyword>
<comment type="similarity">
    <text evidence="3 6">Belongs to the MoaB/Mog family.</text>
</comment>
<dbReference type="EMBL" id="QRDZ01000018">
    <property type="protein sequence ID" value="RED66381.1"/>
    <property type="molecule type" value="Genomic_DNA"/>
</dbReference>
<dbReference type="Gene3D" id="3.40.980.10">
    <property type="entry name" value="MoaB/Mog-like domain"/>
    <property type="match status" value="1"/>
</dbReference>
<reference evidence="8 9" key="1">
    <citation type="submission" date="2018-07" db="EMBL/GenBank/DDBJ databases">
        <title>Genomic Encyclopedia of Type Strains, Phase III (KMG-III): the genomes of soil and plant-associated and newly described type strains.</title>
        <authorList>
            <person name="Whitman W."/>
        </authorList>
    </citation>
    <scope>NUCLEOTIDE SEQUENCE [LARGE SCALE GENOMIC DNA]</scope>
    <source>
        <strain evidence="8 9">CECT 7287</strain>
    </source>
</reference>
<protein>
    <recommendedName>
        <fullName evidence="4 6">Molybdenum cofactor biosynthesis protein B</fullName>
    </recommendedName>
</protein>
<dbReference type="PIRSF" id="PIRSF006443">
    <property type="entry name" value="MoaB"/>
    <property type="match status" value="1"/>
</dbReference>
<dbReference type="InterPro" id="IPR036425">
    <property type="entry name" value="MoaB/Mog-like_dom_sf"/>
</dbReference>
<dbReference type="RefSeq" id="WP_116062622.1">
    <property type="nucleotide sequence ID" value="NZ_QRDZ01000018.1"/>
</dbReference>
<evidence type="ECO:0000313" key="9">
    <source>
        <dbReference type="Proteomes" id="UP000256977"/>
    </source>
</evidence>
<dbReference type="SUPFAM" id="SSF53218">
    <property type="entry name" value="Molybdenum cofactor biosynthesis proteins"/>
    <property type="match status" value="1"/>
</dbReference>
<dbReference type="NCBIfam" id="TIGR00177">
    <property type="entry name" value="molyb_syn"/>
    <property type="match status" value="1"/>
</dbReference>
<dbReference type="PANTHER" id="PTHR43232">
    <property type="entry name" value="MOLYBDENUM COFACTOR BIOSYNTHESIS PROTEIN B"/>
    <property type="match status" value="1"/>
</dbReference>
<dbReference type="SMART" id="SM00852">
    <property type="entry name" value="MoCF_biosynth"/>
    <property type="match status" value="1"/>
</dbReference>
<dbReference type="UniPathway" id="UPA00344"/>